<dbReference type="InterPro" id="IPR002645">
    <property type="entry name" value="STAS_dom"/>
</dbReference>
<organism evidence="2 3">
    <name type="scientific">Pseudoalteromonas luteoviolacea S4054</name>
    <dbReference type="NCBI Taxonomy" id="1129367"/>
    <lineage>
        <taxon>Bacteria</taxon>
        <taxon>Pseudomonadati</taxon>
        <taxon>Pseudomonadota</taxon>
        <taxon>Gammaproteobacteria</taxon>
        <taxon>Alteromonadales</taxon>
        <taxon>Pseudoalteromonadaceae</taxon>
        <taxon>Pseudoalteromonas</taxon>
    </lineage>
</organism>
<dbReference type="CDD" id="cd07043">
    <property type="entry name" value="STAS_anti-anti-sigma_factors"/>
    <property type="match status" value="1"/>
</dbReference>
<dbReference type="InterPro" id="IPR058548">
    <property type="entry name" value="MlaB-like_STAS"/>
</dbReference>
<proteinExistence type="predicted"/>
<dbReference type="PANTHER" id="PTHR35849">
    <property type="entry name" value="BLR2341 PROTEIN"/>
    <property type="match status" value="1"/>
</dbReference>
<dbReference type="PANTHER" id="PTHR35849:SF1">
    <property type="entry name" value="INTERMEMBRANE PHOSPHOLIPID TRANSPORT SYSTEM BINDING PROTEIN MLAB"/>
    <property type="match status" value="1"/>
</dbReference>
<dbReference type="PROSITE" id="PS50801">
    <property type="entry name" value="STAS"/>
    <property type="match status" value="1"/>
</dbReference>
<dbReference type="InterPro" id="IPR052746">
    <property type="entry name" value="MlaB_ABC_Transporter"/>
</dbReference>
<dbReference type="SUPFAM" id="SSF52091">
    <property type="entry name" value="SpoIIaa-like"/>
    <property type="match status" value="1"/>
</dbReference>
<feature type="domain" description="STAS" evidence="1">
    <location>
        <begin position="28"/>
        <end position="99"/>
    </location>
</feature>
<dbReference type="Gene3D" id="3.30.750.24">
    <property type="entry name" value="STAS domain"/>
    <property type="match status" value="1"/>
</dbReference>
<dbReference type="EMBL" id="AUXW01000139">
    <property type="protein sequence ID" value="KKE84053.1"/>
    <property type="molecule type" value="Genomic_DNA"/>
</dbReference>
<comment type="caution">
    <text evidence="2">The sequence shown here is derived from an EMBL/GenBank/DDBJ whole genome shotgun (WGS) entry which is preliminary data.</text>
</comment>
<protein>
    <submittedName>
        <fullName evidence="2">Anti-sigma B factor antagonist</fullName>
    </submittedName>
</protein>
<dbReference type="PATRIC" id="fig|1129367.4.peg.2117"/>
<evidence type="ECO:0000313" key="2">
    <source>
        <dbReference type="EMBL" id="KKE84053.1"/>
    </source>
</evidence>
<dbReference type="Proteomes" id="UP000033434">
    <property type="component" value="Unassembled WGS sequence"/>
</dbReference>
<evidence type="ECO:0000313" key="3">
    <source>
        <dbReference type="Proteomes" id="UP000033434"/>
    </source>
</evidence>
<dbReference type="Pfam" id="PF13466">
    <property type="entry name" value="STAS_2"/>
    <property type="match status" value="1"/>
</dbReference>
<accession>A0A0F6AD28</accession>
<dbReference type="AlphaFoldDB" id="A0A0F6AD28"/>
<sequence>MEMPNLHFNKVADDTVSVKGELTRDTLINESLLNQLLENAQSVLYFDLCDVSRVDTAGLAWLIHSLGKLKRQGVRLELKNRPEQLQNLMELGQVTTLFE</sequence>
<name>A0A0F6AD28_9GAMM</name>
<gene>
    <name evidence="2" type="ORF">N479_11625</name>
</gene>
<dbReference type="InterPro" id="IPR036513">
    <property type="entry name" value="STAS_dom_sf"/>
</dbReference>
<reference evidence="2 3" key="1">
    <citation type="journal article" date="2015" name="BMC Genomics">
        <title>Genome mining reveals unlocked bioactive potential of marine Gram-negative bacteria.</title>
        <authorList>
            <person name="Machado H."/>
            <person name="Sonnenschein E.C."/>
            <person name="Melchiorsen J."/>
            <person name="Gram L."/>
        </authorList>
    </citation>
    <scope>NUCLEOTIDE SEQUENCE [LARGE SCALE GENOMIC DNA]</scope>
    <source>
        <strain evidence="2 3">S4054</strain>
    </source>
</reference>
<evidence type="ECO:0000259" key="1">
    <source>
        <dbReference type="PROSITE" id="PS50801"/>
    </source>
</evidence>